<protein>
    <submittedName>
        <fullName evidence="2">Uncharacterized protein</fullName>
    </submittedName>
</protein>
<comment type="caution">
    <text evidence="2">The sequence shown here is derived from an EMBL/GenBank/DDBJ whole genome shotgun (WGS) entry which is preliminary data.</text>
</comment>
<dbReference type="Proteomes" id="UP001292094">
    <property type="component" value="Unassembled WGS sequence"/>
</dbReference>
<dbReference type="EMBL" id="JAWZYT010007311">
    <property type="protein sequence ID" value="KAK4286802.1"/>
    <property type="molecule type" value="Genomic_DNA"/>
</dbReference>
<keyword evidence="3" id="KW-1185">Reference proteome</keyword>
<sequence length="124" mass="13253">MSTKCCLEARLERGFGYLRANDTTNASSSKAPSESGSEGRGRHGVKQDQGGRAGRRNRCGEEMWGEMWGGGNGRGDVERCGEEMGVGDGNGRRWELEMEMGMGVGDGERCGEVMGVGDGRWDGG</sequence>
<feature type="compositionally biased region" description="Low complexity" evidence="1">
    <location>
        <begin position="26"/>
        <end position="36"/>
    </location>
</feature>
<accession>A0AAE1TIV5</accession>
<proteinExistence type="predicted"/>
<reference evidence="2" key="1">
    <citation type="submission" date="2023-11" db="EMBL/GenBank/DDBJ databases">
        <title>Genome assemblies of two species of porcelain crab, Petrolisthes cinctipes and Petrolisthes manimaculis (Anomura: Porcellanidae).</title>
        <authorList>
            <person name="Angst P."/>
        </authorList>
    </citation>
    <scope>NUCLEOTIDE SEQUENCE</scope>
    <source>
        <strain evidence="2">PB745_02</strain>
        <tissue evidence="2">Gill</tissue>
    </source>
</reference>
<name>A0AAE1TIV5_9EUCA</name>
<evidence type="ECO:0000313" key="3">
    <source>
        <dbReference type="Proteomes" id="UP001292094"/>
    </source>
</evidence>
<organism evidence="2 3">
    <name type="scientific">Petrolisthes manimaculis</name>
    <dbReference type="NCBI Taxonomy" id="1843537"/>
    <lineage>
        <taxon>Eukaryota</taxon>
        <taxon>Metazoa</taxon>
        <taxon>Ecdysozoa</taxon>
        <taxon>Arthropoda</taxon>
        <taxon>Crustacea</taxon>
        <taxon>Multicrustacea</taxon>
        <taxon>Malacostraca</taxon>
        <taxon>Eumalacostraca</taxon>
        <taxon>Eucarida</taxon>
        <taxon>Decapoda</taxon>
        <taxon>Pleocyemata</taxon>
        <taxon>Anomura</taxon>
        <taxon>Galatheoidea</taxon>
        <taxon>Porcellanidae</taxon>
        <taxon>Petrolisthes</taxon>
    </lineage>
</organism>
<feature type="region of interest" description="Disordered" evidence="1">
    <location>
        <begin position="17"/>
        <end position="124"/>
    </location>
</feature>
<gene>
    <name evidence="2" type="ORF">Pmani_040108</name>
</gene>
<evidence type="ECO:0000256" key="1">
    <source>
        <dbReference type="SAM" id="MobiDB-lite"/>
    </source>
</evidence>
<evidence type="ECO:0000313" key="2">
    <source>
        <dbReference type="EMBL" id="KAK4286802.1"/>
    </source>
</evidence>
<dbReference type="AlphaFoldDB" id="A0AAE1TIV5"/>